<reference evidence="2" key="1">
    <citation type="journal article" date="2021" name="PeerJ">
        <title>Extensive microbial diversity within the chicken gut microbiome revealed by metagenomics and culture.</title>
        <authorList>
            <person name="Gilroy R."/>
            <person name="Ravi A."/>
            <person name="Getino M."/>
            <person name="Pursley I."/>
            <person name="Horton D.L."/>
            <person name="Alikhan N.F."/>
            <person name="Baker D."/>
            <person name="Gharbi K."/>
            <person name="Hall N."/>
            <person name="Watson M."/>
            <person name="Adriaenssens E.M."/>
            <person name="Foster-Nyarko E."/>
            <person name="Jarju S."/>
            <person name="Secka A."/>
            <person name="Antonio M."/>
            <person name="Oren A."/>
            <person name="Chaudhuri R.R."/>
            <person name="La Ragione R."/>
            <person name="Hildebrand F."/>
            <person name="Pallen M.J."/>
        </authorList>
    </citation>
    <scope>NUCLEOTIDE SEQUENCE</scope>
    <source>
        <strain evidence="2">ChiGjej5B5-22894</strain>
    </source>
</reference>
<evidence type="ECO:0000256" key="1">
    <source>
        <dbReference type="SAM" id="MobiDB-lite"/>
    </source>
</evidence>
<comment type="caution">
    <text evidence="2">The sequence shown here is derived from an EMBL/GenBank/DDBJ whole genome shotgun (WGS) entry which is preliminary data.</text>
</comment>
<name>A0A921SY51_9MICO</name>
<evidence type="ECO:0000313" key="3">
    <source>
        <dbReference type="Proteomes" id="UP000742460"/>
    </source>
</evidence>
<evidence type="ECO:0008006" key="4">
    <source>
        <dbReference type="Google" id="ProtNLM"/>
    </source>
</evidence>
<feature type="compositionally biased region" description="Low complexity" evidence="1">
    <location>
        <begin position="42"/>
        <end position="65"/>
    </location>
</feature>
<reference evidence="2" key="2">
    <citation type="submission" date="2021-09" db="EMBL/GenBank/DDBJ databases">
        <authorList>
            <person name="Gilroy R."/>
        </authorList>
    </citation>
    <scope>NUCLEOTIDE SEQUENCE</scope>
    <source>
        <strain evidence="2">ChiGjej5B5-22894</strain>
    </source>
</reference>
<dbReference type="Proteomes" id="UP000742460">
    <property type="component" value="Unassembled WGS sequence"/>
</dbReference>
<dbReference type="EMBL" id="DYUE01000305">
    <property type="protein sequence ID" value="HJG92615.1"/>
    <property type="molecule type" value="Genomic_DNA"/>
</dbReference>
<dbReference type="AlphaFoldDB" id="A0A921SY51"/>
<sequence>MTMRRRGLMVLLGLLAIAATVIAVVLVGGSSEDEGPGTSAFDPSVPTSTHTPPPASGTTAPADPADGPDADPTDPATAPAPSPSVTDLEEVEAETSPMLLSVLEETAEITPEDPSDVVGELSDVATRAFLSELEAERLEFETEGWTRTGDYSFGEVEVLEHSSTSDGEVATVRVCVDSSALVTQRADGQVVETSPESARAWNIFVLERSGSADWRIVGRTFPDDPVC</sequence>
<organism evidence="2 3">
    <name type="scientific">Brachybacterium massiliense</name>
    <dbReference type="NCBI Taxonomy" id="1755098"/>
    <lineage>
        <taxon>Bacteria</taxon>
        <taxon>Bacillati</taxon>
        <taxon>Actinomycetota</taxon>
        <taxon>Actinomycetes</taxon>
        <taxon>Micrococcales</taxon>
        <taxon>Dermabacteraceae</taxon>
        <taxon>Brachybacterium</taxon>
    </lineage>
</organism>
<proteinExistence type="predicted"/>
<feature type="region of interest" description="Disordered" evidence="1">
    <location>
        <begin position="31"/>
        <end position="94"/>
    </location>
</feature>
<evidence type="ECO:0000313" key="2">
    <source>
        <dbReference type="EMBL" id="HJG92615.1"/>
    </source>
</evidence>
<protein>
    <recommendedName>
        <fullName evidence="4">ARC6 IMS domain-containing protein</fullName>
    </recommendedName>
</protein>
<accession>A0A921SY51</accession>
<gene>
    <name evidence="2" type="ORF">K8V81_12925</name>
</gene>